<evidence type="ECO:0000256" key="10">
    <source>
        <dbReference type="ARBA" id="ARBA00030803"/>
    </source>
</evidence>
<evidence type="ECO:0000313" key="14">
    <source>
        <dbReference type="EMBL" id="MCK2037584.1"/>
    </source>
</evidence>
<name>A0ABT0FHQ1_9MICO</name>
<evidence type="ECO:0000313" key="15">
    <source>
        <dbReference type="Proteomes" id="UP001300096"/>
    </source>
</evidence>
<dbReference type="Pfam" id="PF10099">
    <property type="entry name" value="RskA_C"/>
    <property type="match status" value="1"/>
</dbReference>
<organism evidence="14 15">
    <name type="scientific">Microbacterium croceum</name>
    <dbReference type="NCBI Taxonomy" id="2851645"/>
    <lineage>
        <taxon>Bacteria</taxon>
        <taxon>Bacillati</taxon>
        <taxon>Actinomycetota</taxon>
        <taxon>Actinomycetes</taxon>
        <taxon>Micrococcales</taxon>
        <taxon>Microbacteriaceae</taxon>
        <taxon>Microbacterium</taxon>
    </lineage>
</organism>
<feature type="domain" description="Anti-sigma K factor RskA C-terminal" evidence="13">
    <location>
        <begin position="124"/>
        <end position="256"/>
    </location>
</feature>
<evidence type="ECO:0000256" key="12">
    <source>
        <dbReference type="SAM" id="Phobius"/>
    </source>
</evidence>
<keyword evidence="5 12" id="KW-1133">Transmembrane helix</keyword>
<gene>
    <name evidence="14" type="ORF">KZC51_15740</name>
</gene>
<sequence length="266" mass="27087">MNEQDFAELAAGAALHALSPADQRLFHDALAAHPEWADLVDDDIETVAALEAVTAPEFPPLDLRATLLAQIASTPQHRDVDSDPHSAESSGFSDAPSAAATGQSAESQPRAAAPRRWTRTIFALAACLALVVGIGFGAAALGGYLNRPAAVVALEQIQSAADAQQATVTLEDGGTATAHWSASAGAAVLVTDGVPAAAKGESYELWFVRGETPISAGVFDVEGNTATAALSGDMHAGDIIAVTVEQEGGSPTGKPTSDPFIVIPTA</sequence>
<keyword evidence="8" id="KW-0804">Transcription</keyword>
<dbReference type="PANTHER" id="PTHR37461:SF1">
    <property type="entry name" value="ANTI-SIGMA-K FACTOR RSKA"/>
    <property type="match status" value="1"/>
</dbReference>
<feature type="region of interest" description="Disordered" evidence="11">
    <location>
        <begin position="74"/>
        <end position="112"/>
    </location>
</feature>
<feature type="region of interest" description="Disordered" evidence="11">
    <location>
        <begin position="246"/>
        <end position="266"/>
    </location>
</feature>
<dbReference type="Gene3D" id="1.10.10.1320">
    <property type="entry name" value="Anti-sigma factor, zinc-finger domain"/>
    <property type="match status" value="1"/>
</dbReference>
<keyword evidence="15" id="KW-1185">Reference proteome</keyword>
<dbReference type="RefSeq" id="WP_247630972.1">
    <property type="nucleotide sequence ID" value="NZ_JAHWXN010000002.1"/>
</dbReference>
<evidence type="ECO:0000256" key="7">
    <source>
        <dbReference type="ARBA" id="ARBA00023136"/>
    </source>
</evidence>
<keyword evidence="6" id="KW-0805">Transcription regulation</keyword>
<keyword evidence="3" id="KW-1003">Cell membrane</keyword>
<dbReference type="InterPro" id="IPR041916">
    <property type="entry name" value="Anti_sigma_zinc_sf"/>
</dbReference>
<evidence type="ECO:0000256" key="8">
    <source>
        <dbReference type="ARBA" id="ARBA00023163"/>
    </source>
</evidence>
<feature type="transmembrane region" description="Helical" evidence="12">
    <location>
        <begin position="120"/>
        <end position="145"/>
    </location>
</feature>
<evidence type="ECO:0000256" key="2">
    <source>
        <dbReference type="ARBA" id="ARBA00004236"/>
    </source>
</evidence>
<evidence type="ECO:0000256" key="3">
    <source>
        <dbReference type="ARBA" id="ARBA00022475"/>
    </source>
</evidence>
<keyword evidence="4 12" id="KW-0812">Transmembrane</keyword>
<evidence type="ECO:0000256" key="6">
    <source>
        <dbReference type="ARBA" id="ARBA00023015"/>
    </source>
</evidence>
<proteinExistence type="predicted"/>
<evidence type="ECO:0000259" key="13">
    <source>
        <dbReference type="Pfam" id="PF10099"/>
    </source>
</evidence>
<accession>A0ABT0FHQ1</accession>
<keyword evidence="7 12" id="KW-0472">Membrane</keyword>
<evidence type="ECO:0000256" key="11">
    <source>
        <dbReference type="SAM" id="MobiDB-lite"/>
    </source>
</evidence>
<evidence type="ECO:0000256" key="1">
    <source>
        <dbReference type="ARBA" id="ARBA00004167"/>
    </source>
</evidence>
<protein>
    <recommendedName>
        <fullName evidence="10">Regulator of SigK</fullName>
    </recommendedName>
    <alternativeName>
        <fullName evidence="9">Sigma-K anti-sigma factor RskA</fullName>
    </alternativeName>
</protein>
<dbReference type="InterPro" id="IPR018764">
    <property type="entry name" value="RskA_C"/>
</dbReference>
<evidence type="ECO:0000256" key="4">
    <source>
        <dbReference type="ARBA" id="ARBA00022692"/>
    </source>
</evidence>
<dbReference type="EMBL" id="JAHWXN010000002">
    <property type="protein sequence ID" value="MCK2037584.1"/>
    <property type="molecule type" value="Genomic_DNA"/>
</dbReference>
<evidence type="ECO:0000256" key="5">
    <source>
        <dbReference type="ARBA" id="ARBA00022989"/>
    </source>
</evidence>
<evidence type="ECO:0000256" key="9">
    <source>
        <dbReference type="ARBA" id="ARBA00029829"/>
    </source>
</evidence>
<dbReference type="PANTHER" id="PTHR37461">
    <property type="entry name" value="ANTI-SIGMA-K FACTOR RSKA"/>
    <property type="match status" value="1"/>
</dbReference>
<comment type="subcellular location">
    <subcellularLocation>
        <location evidence="2">Cell membrane</location>
    </subcellularLocation>
    <subcellularLocation>
        <location evidence="1">Membrane</location>
        <topology evidence="1">Single-pass membrane protein</topology>
    </subcellularLocation>
</comment>
<dbReference type="InterPro" id="IPR051474">
    <property type="entry name" value="Anti-sigma-K/W_factor"/>
</dbReference>
<comment type="caution">
    <text evidence="14">The sequence shown here is derived from an EMBL/GenBank/DDBJ whole genome shotgun (WGS) entry which is preliminary data.</text>
</comment>
<reference evidence="14 15" key="1">
    <citation type="submission" date="2021-06" db="EMBL/GenBank/DDBJ databases">
        <title>Genome-based taxonomic framework of Microbacterium strains isolated from marine environment, the description of four new species and reclassification of four preexisting species.</title>
        <authorList>
            <person name="Lee S.D."/>
            <person name="Kim S.-M."/>
            <person name="Byeon Y.-S."/>
            <person name="Yang H.L."/>
            <person name="Kim I.S."/>
        </authorList>
    </citation>
    <scope>NUCLEOTIDE SEQUENCE [LARGE SCALE GENOMIC DNA]</scope>
    <source>
        <strain evidence="14 15">SSW1-49</strain>
    </source>
</reference>
<feature type="compositionally biased region" description="Basic and acidic residues" evidence="11">
    <location>
        <begin position="76"/>
        <end position="86"/>
    </location>
</feature>
<dbReference type="Proteomes" id="UP001300096">
    <property type="component" value="Unassembled WGS sequence"/>
</dbReference>